<reference evidence="2 3" key="1">
    <citation type="journal article" date="2009" name="Proc. Natl. Acad. Sci. U.S.A.">
        <title>Biogeography of the Sulfolobus islandicus pan-genome.</title>
        <authorList>
            <person name="Reno M.L."/>
            <person name="Held N.L."/>
            <person name="Fields C.J."/>
            <person name="Burke P.V."/>
            <person name="Whitaker R.J."/>
        </authorList>
    </citation>
    <scope>NUCLEOTIDE SEQUENCE [LARGE SCALE GENOMIC DNA]</scope>
    <source>
        <strain evidence="3">M.16.4 / Kamchatka #3</strain>
    </source>
</reference>
<dbReference type="HOGENOM" id="CLU_2021609_0_0_2"/>
<name>C4KFZ3_SACI6</name>
<protein>
    <submittedName>
        <fullName evidence="2">Uncharacterized protein</fullName>
    </submittedName>
</protein>
<dbReference type="RefSeq" id="WP_012735780.1">
    <property type="nucleotide sequence ID" value="NC_012726.1"/>
</dbReference>
<sequence length="122" mass="14268">MTKELDRYQLIKFLKENKVELKGNNFMTVYNIVSQECNKLNIKYHVKVCNPDLIISKLFTIGKKGNYEIEIDESNNFVGFYKKGSGKNKKLSFVTTFLDLLYVISYLVRKIAEENVKLLMRA</sequence>
<keyword evidence="1" id="KW-1133">Transmembrane helix</keyword>
<evidence type="ECO:0000313" key="3">
    <source>
        <dbReference type="Proteomes" id="UP000001479"/>
    </source>
</evidence>
<dbReference type="EMBL" id="CP001402">
    <property type="protein sequence ID" value="ACR41507.1"/>
    <property type="molecule type" value="Genomic_DNA"/>
</dbReference>
<accession>C4KFZ3</accession>
<dbReference type="Proteomes" id="UP000001479">
    <property type="component" value="Chromosome"/>
</dbReference>
<gene>
    <name evidence="2" type="ordered locus">M164_0895</name>
</gene>
<evidence type="ECO:0000256" key="1">
    <source>
        <dbReference type="SAM" id="Phobius"/>
    </source>
</evidence>
<keyword evidence="1" id="KW-0812">Transmembrane</keyword>
<dbReference type="KEGG" id="sid:M164_0895"/>
<feature type="transmembrane region" description="Helical" evidence="1">
    <location>
        <begin position="91"/>
        <end position="108"/>
    </location>
</feature>
<proteinExistence type="predicted"/>
<dbReference type="AlphaFoldDB" id="C4KFZ3"/>
<evidence type="ECO:0000313" key="2">
    <source>
        <dbReference type="EMBL" id="ACR41507.1"/>
    </source>
</evidence>
<organism evidence="2 3">
    <name type="scientific">Saccharolobus islandicus (strain M.16.4 / Kamchatka #3)</name>
    <name type="common">Sulfolobus islandicus</name>
    <dbReference type="NCBI Taxonomy" id="426118"/>
    <lineage>
        <taxon>Archaea</taxon>
        <taxon>Thermoproteota</taxon>
        <taxon>Thermoprotei</taxon>
        <taxon>Sulfolobales</taxon>
        <taxon>Sulfolobaceae</taxon>
        <taxon>Saccharolobus</taxon>
    </lineage>
</organism>
<dbReference type="GeneID" id="7941118"/>
<keyword evidence="1" id="KW-0472">Membrane</keyword>